<dbReference type="GO" id="GO:0005975">
    <property type="term" value="P:carbohydrate metabolic process"/>
    <property type="evidence" value="ECO:0007669"/>
    <property type="project" value="InterPro"/>
</dbReference>
<dbReference type="InterPro" id="IPR017853">
    <property type="entry name" value="GH"/>
</dbReference>
<dbReference type="InterPro" id="IPR000490">
    <property type="entry name" value="Glyco_hydro_17"/>
</dbReference>
<reference evidence="8" key="1">
    <citation type="journal article" date="2017" name="Nature">
        <title>The genome of Chenopodium quinoa.</title>
        <authorList>
            <person name="Jarvis D.E."/>
            <person name="Ho Y.S."/>
            <person name="Lightfoot D.J."/>
            <person name="Schmoeckel S.M."/>
            <person name="Li B."/>
            <person name="Borm T.J.A."/>
            <person name="Ohyanagi H."/>
            <person name="Mineta K."/>
            <person name="Michell C.T."/>
            <person name="Saber N."/>
            <person name="Kharbatia N.M."/>
            <person name="Rupper R.R."/>
            <person name="Sharp A.R."/>
            <person name="Dally N."/>
            <person name="Boughton B.A."/>
            <person name="Woo Y.H."/>
            <person name="Gao G."/>
            <person name="Schijlen E.G.W.M."/>
            <person name="Guo X."/>
            <person name="Momin A.A."/>
            <person name="Negrao S."/>
            <person name="Al-Babili S."/>
            <person name="Gehring C."/>
            <person name="Roessner U."/>
            <person name="Jung C."/>
            <person name="Murphy K."/>
            <person name="Arold S.T."/>
            <person name="Gojobori T."/>
            <person name="van der Linden C.G."/>
            <person name="van Loo E.N."/>
            <person name="Jellen E.N."/>
            <person name="Maughan P.J."/>
            <person name="Tester M."/>
        </authorList>
    </citation>
    <scope>NUCLEOTIDE SEQUENCE [LARGE SCALE GENOMIC DNA]</scope>
    <source>
        <strain evidence="8">cv. PI 614886</strain>
    </source>
</reference>
<evidence type="ECO:0000256" key="1">
    <source>
        <dbReference type="ARBA" id="ARBA00008773"/>
    </source>
</evidence>
<evidence type="ECO:0000256" key="3">
    <source>
        <dbReference type="ARBA" id="ARBA00023295"/>
    </source>
</evidence>
<dbReference type="OMA" id="KPCRTHT"/>
<sequence>MAATALLLLVMVYLFLNVHHTVGQVGVCYGNVADNLPSELDVINLYKSNGIGIMRLFNPNIAALEALQGSGIKTILGVVNGDLLGIASDPAAATQWVQTNVVPFANVIKYIAVGNEIHPDYQEAPAVLPAMQNIFNALVANNLGGQILVSTAIDTSLLTNTYPPSASEFGNAGYITPIINFLTTNGSPLLVNIYPYFARISEPENIRLDYALFTAPGPVFSDSGRDYQNLFDAIVDGVYVALGKAGAPNVGVVVSETGWPSEGGADATVDNAEAYYRNVIGHVKQGTPFKPGQGIETYLFAMFDEDNKPGPPTEQHFGLFTPDQQPKYGPLNFNP</sequence>
<feature type="chain" id="PRO_5031369117" description="Glucan endo-1,3-beta-D-glucosidase" evidence="7">
    <location>
        <begin position="24"/>
        <end position="335"/>
    </location>
</feature>
<dbReference type="PANTHER" id="PTHR32227">
    <property type="entry name" value="GLUCAN ENDO-1,3-BETA-GLUCOSIDASE BG1-RELATED-RELATED"/>
    <property type="match status" value="1"/>
</dbReference>
<evidence type="ECO:0000256" key="6">
    <source>
        <dbReference type="SAM" id="MobiDB-lite"/>
    </source>
</evidence>
<dbReference type="GO" id="GO:0004553">
    <property type="term" value="F:hydrolase activity, hydrolyzing O-glycosyl compounds"/>
    <property type="evidence" value="ECO:0007669"/>
    <property type="project" value="InterPro"/>
</dbReference>
<proteinExistence type="inferred from homology"/>
<evidence type="ECO:0008006" key="10">
    <source>
        <dbReference type="Google" id="ProtNLM"/>
    </source>
</evidence>
<dbReference type="GeneID" id="110726044"/>
<dbReference type="PROSITE" id="PS00587">
    <property type="entry name" value="GLYCOSYL_HYDROL_F17"/>
    <property type="match status" value="1"/>
</dbReference>
<gene>
    <name evidence="8" type="primary">LOC110726044</name>
</gene>
<name>A0A803NAX2_CHEQI</name>
<dbReference type="Gramene" id="AUR62043171-RA">
    <property type="protein sequence ID" value="AUR62043171-RA:cds"/>
    <property type="gene ID" value="AUR62043171"/>
</dbReference>
<evidence type="ECO:0000313" key="8">
    <source>
        <dbReference type="EnsemblPlants" id="AUR62043171-RA:cds"/>
    </source>
</evidence>
<feature type="signal peptide" evidence="7">
    <location>
        <begin position="1"/>
        <end position="23"/>
    </location>
</feature>
<comment type="similarity">
    <text evidence="1 4">Belongs to the glycosyl hydrolase 17 family.</text>
</comment>
<feature type="region of interest" description="Disordered" evidence="6">
    <location>
        <begin position="311"/>
        <end position="335"/>
    </location>
</feature>
<reference evidence="8" key="2">
    <citation type="submission" date="2021-03" db="UniProtKB">
        <authorList>
            <consortium name="EnsemblPlants"/>
        </authorList>
    </citation>
    <scope>IDENTIFICATION</scope>
</reference>
<dbReference type="Pfam" id="PF00332">
    <property type="entry name" value="Glyco_hydro_17"/>
    <property type="match status" value="1"/>
</dbReference>
<evidence type="ECO:0000313" key="9">
    <source>
        <dbReference type="Proteomes" id="UP000596660"/>
    </source>
</evidence>
<dbReference type="Proteomes" id="UP000596660">
    <property type="component" value="Unplaced"/>
</dbReference>
<dbReference type="SUPFAM" id="SSF51445">
    <property type="entry name" value="(Trans)glycosidases"/>
    <property type="match status" value="1"/>
</dbReference>
<dbReference type="KEGG" id="cqi:110726044"/>
<keyword evidence="9" id="KW-1185">Reference proteome</keyword>
<accession>A0A803NAX2</accession>
<dbReference type="AlphaFoldDB" id="A0A803NAX2"/>
<evidence type="ECO:0000256" key="2">
    <source>
        <dbReference type="ARBA" id="ARBA00022801"/>
    </source>
</evidence>
<dbReference type="OrthoDB" id="941679at2759"/>
<evidence type="ECO:0000256" key="7">
    <source>
        <dbReference type="SAM" id="SignalP"/>
    </source>
</evidence>
<evidence type="ECO:0000256" key="5">
    <source>
        <dbReference type="RuleBase" id="RU004336"/>
    </source>
</evidence>
<dbReference type="InterPro" id="IPR044965">
    <property type="entry name" value="Glyco_hydro_17_plant"/>
</dbReference>
<organism evidence="8 9">
    <name type="scientific">Chenopodium quinoa</name>
    <name type="common">Quinoa</name>
    <dbReference type="NCBI Taxonomy" id="63459"/>
    <lineage>
        <taxon>Eukaryota</taxon>
        <taxon>Viridiplantae</taxon>
        <taxon>Streptophyta</taxon>
        <taxon>Embryophyta</taxon>
        <taxon>Tracheophyta</taxon>
        <taxon>Spermatophyta</taxon>
        <taxon>Magnoliopsida</taxon>
        <taxon>eudicotyledons</taxon>
        <taxon>Gunneridae</taxon>
        <taxon>Pentapetalae</taxon>
        <taxon>Caryophyllales</taxon>
        <taxon>Chenopodiaceae</taxon>
        <taxon>Chenopodioideae</taxon>
        <taxon>Atripliceae</taxon>
        <taxon>Chenopodium</taxon>
    </lineage>
</organism>
<protein>
    <recommendedName>
        <fullName evidence="10">Glucan endo-1,3-beta-D-glucosidase</fullName>
    </recommendedName>
</protein>
<dbReference type="SMR" id="A0A803NAX2"/>
<keyword evidence="3 5" id="KW-0326">Glycosidase</keyword>
<dbReference type="Gene3D" id="3.20.20.80">
    <property type="entry name" value="Glycosidases"/>
    <property type="match status" value="1"/>
</dbReference>
<keyword evidence="7" id="KW-0732">Signal</keyword>
<dbReference type="EnsemblPlants" id="AUR62043171-RA">
    <property type="protein sequence ID" value="AUR62043171-RA:cds"/>
    <property type="gene ID" value="AUR62043171"/>
</dbReference>
<dbReference type="RefSeq" id="XP_021761205.1">
    <property type="nucleotide sequence ID" value="XM_021905513.1"/>
</dbReference>
<evidence type="ECO:0000256" key="4">
    <source>
        <dbReference type="RuleBase" id="RU004335"/>
    </source>
</evidence>
<dbReference type="FunFam" id="3.20.20.80:FF:000010">
    <property type="entry name" value="glucan endo-1,3-beta-glucosidase, basic"/>
    <property type="match status" value="1"/>
</dbReference>
<keyword evidence="2 5" id="KW-0378">Hydrolase</keyword>